<dbReference type="EMBL" id="QEXV01000003">
    <property type="protein sequence ID" value="PWE17499.1"/>
    <property type="molecule type" value="Genomic_DNA"/>
</dbReference>
<dbReference type="AlphaFoldDB" id="A0A2U2BU26"/>
<evidence type="ECO:0008006" key="5">
    <source>
        <dbReference type="Google" id="ProtNLM"/>
    </source>
</evidence>
<reference evidence="4" key="1">
    <citation type="submission" date="2018-05" db="EMBL/GenBank/DDBJ databases">
        <authorList>
            <person name="Liu B.-T."/>
        </authorList>
    </citation>
    <scope>NUCLEOTIDE SEQUENCE [LARGE SCALE GENOMIC DNA]</scope>
    <source>
        <strain evidence="4">WD6-1</strain>
    </source>
</reference>
<dbReference type="InterPro" id="IPR003673">
    <property type="entry name" value="CoA-Trfase_fam_III"/>
</dbReference>
<dbReference type="InterPro" id="IPR023606">
    <property type="entry name" value="CoA-Trfase_III_dom_1_sf"/>
</dbReference>
<protein>
    <recommendedName>
        <fullName evidence="5">CoA transferase</fullName>
    </recommendedName>
</protein>
<feature type="region of interest" description="Disordered" evidence="2">
    <location>
        <begin position="78"/>
        <end position="98"/>
    </location>
</feature>
<feature type="region of interest" description="Disordered" evidence="2">
    <location>
        <begin position="17"/>
        <end position="53"/>
    </location>
</feature>
<evidence type="ECO:0000256" key="2">
    <source>
        <dbReference type="SAM" id="MobiDB-lite"/>
    </source>
</evidence>
<name>A0A2U2BU26_9PROT</name>
<proteinExistence type="predicted"/>
<organism evidence="3 4">
    <name type="scientific">Marinicauda salina</name>
    <dbReference type="NCBI Taxonomy" id="2135793"/>
    <lineage>
        <taxon>Bacteria</taxon>
        <taxon>Pseudomonadati</taxon>
        <taxon>Pseudomonadota</taxon>
        <taxon>Alphaproteobacteria</taxon>
        <taxon>Maricaulales</taxon>
        <taxon>Maricaulaceae</taxon>
        <taxon>Marinicauda</taxon>
    </lineage>
</organism>
<dbReference type="InterPro" id="IPR044855">
    <property type="entry name" value="CoA-Trfase_III_dom3_sf"/>
</dbReference>
<accession>A0A2U2BU26</accession>
<dbReference type="PANTHER" id="PTHR48207:SF3">
    <property type="entry name" value="SUCCINATE--HYDROXYMETHYLGLUTARATE COA-TRANSFERASE"/>
    <property type="match status" value="1"/>
</dbReference>
<gene>
    <name evidence="3" type="ORF">DDZ18_07450</name>
</gene>
<evidence type="ECO:0000313" key="3">
    <source>
        <dbReference type="EMBL" id="PWE17499.1"/>
    </source>
</evidence>
<comment type="caution">
    <text evidence="3">The sequence shown here is derived from an EMBL/GenBank/DDBJ whole genome shotgun (WGS) entry which is preliminary data.</text>
</comment>
<dbReference type="GO" id="GO:0008410">
    <property type="term" value="F:CoA-transferase activity"/>
    <property type="evidence" value="ECO:0007669"/>
    <property type="project" value="TreeGrafter"/>
</dbReference>
<dbReference type="PANTHER" id="PTHR48207">
    <property type="entry name" value="SUCCINATE--HYDROXYMETHYLGLUTARATE COA-TRANSFERASE"/>
    <property type="match status" value="1"/>
</dbReference>
<evidence type="ECO:0000313" key="4">
    <source>
        <dbReference type="Proteomes" id="UP000245168"/>
    </source>
</evidence>
<evidence type="ECO:0000256" key="1">
    <source>
        <dbReference type="ARBA" id="ARBA00022679"/>
    </source>
</evidence>
<dbReference type="Gene3D" id="3.40.50.10540">
    <property type="entry name" value="Crotonobetainyl-coa:carnitine coa-transferase, domain 1"/>
    <property type="match status" value="1"/>
</dbReference>
<dbReference type="Pfam" id="PF02515">
    <property type="entry name" value="CoA_transf_3"/>
    <property type="match status" value="1"/>
</dbReference>
<dbReference type="InterPro" id="IPR050483">
    <property type="entry name" value="CoA-transferase_III_domain"/>
</dbReference>
<keyword evidence="1" id="KW-0808">Transferase</keyword>
<dbReference type="Gene3D" id="3.30.1540.10">
    <property type="entry name" value="formyl-coa transferase, domain 3"/>
    <property type="match status" value="1"/>
</dbReference>
<dbReference type="SUPFAM" id="SSF89796">
    <property type="entry name" value="CoA-transferase family III (CaiB/BaiF)"/>
    <property type="match status" value="1"/>
</dbReference>
<sequence length="489" mass="52033">MCGRSLVGSFTASMSWKTAPGMRPSAKASTPDRPSLGRYQVASTKTASDSDSAASGEIRTSFALIARLPAWHHAAPASCRHLPTRPPSAQPADDATRARRKPMILEGVRIIDLTTVVAGPIASLVFAQQGADVVKVEPPGGDLIRRLGFIAHDGASSTHHVLNRGKKLISLDLTSDAGRRALARLLEDADVLLHNYRPGVAERMGLDSAELRRRHPGLIIGEVTGFGPEAPLKSVRAYDPVIQAESGLAHRPERDEPELYPQYICDKVSGLYLAQAVTAALVAKGRDGKGRRVEVSMLEAATAFSWMDVHMPLTFADPARVGPNIAKVYRPWKANGGWFVVVMLSEKEFAGWCEAVGATELLDDERCADMAGRFLNWDVIRETCAPRVAEIGIDTLLARLREKGVPAGRVNTSDDMLAHPQLVASGLIYEAEAGAAGTVRLPGSPARFDGDRPGLGAAAEGAIGPDTRAVLKAAGVSADDIAAITGETE</sequence>
<keyword evidence="4" id="KW-1185">Reference proteome</keyword>
<dbReference type="Proteomes" id="UP000245168">
    <property type="component" value="Unassembled WGS sequence"/>
</dbReference>
<feature type="compositionally biased region" description="Low complexity" evidence="2">
    <location>
        <begin position="42"/>
        <end position="53"/>
    </location>
</feature>